<dbReference type="RefSeq" id="XP_017989899.1">
    <property type="nucleotide sequence ID" value="XM_018134410.1"/>
</dbReference>
<sequence length="238" mass="27962">MIVKYDKDHFNWHAETLSPLPSPPSLERDDEEDDEDSDIDMDIGNPETIPDYTMSNNIQLIGTPYEGLKTQPLGLDPATDVNLKRLSETLQLECNSLDDQRLCVVHQVKLVKTTFQPVKLDFFWSDDEDLSPSMPMVGFNFYTVSIKLPRNNPLIWKHFLLKSQYNQMVAFLSPHEKEPRYESSYLMKSERLVNLVMHQVWLQDVRDHYSRNESLLFELSKLYTCLYHEVQSRYNSCY</sequence>
<dbReference type="OrthoDB" id="4065492at2759"/>
<reference evidence="2 3" key="1">
    <citation type="submission" date="2016-01" db="EMBL/GenBank/DDBJ databases">
        <title>Genome sequence of the yeast Holleya sinecauda.</title>
        <authorList>
            <person name="Dietrich F.S."/>
        </authorList>
    </citation>
    <scope>NUCLEOTIDE SEQUENCE [LARGE SCALE GENOMIC DNA]</scope>
    <source>
        <strain evidence="2 3">ATCC 58844</strain>
    </source>
</reference>
<dbReference type="EMBL" id="CP014248">
    <property type="protein sequence ID" value="AMD22903.1"/>
    <property type="molecule type" value="Genomic_DNA"/>
</dbReference>
<evidence type="ECO:0000313" key="3">
    <source>
        <dbReference type="Proteomes" id="UP000243052"/>
    </source>
</evidence>
<name>A0A109V0F4_9SACH</name>
<evidence type="ECO:0000313" key="2">
    <source>
        <dbReference type="EMBL" id="AMD22903.1"/>
    </source>
</evidence>
<dbReference type="Proteomes" id="UP000243052">
    <property type="component" value="Chromosome viii"/>
</dbReference>
<dbReference type="GeneID" id="28726272"/>
<dbReference type="AlphaFoldDB" id="A0A109V0F4"/>
<organism evidence="2 3">
    <name type="scientific">Eremothecium sinecaudum</name>
    <dbReference type="NCBI Taxonomy" id="45286"/>
    <lineage>
        <taxon>Eukaryota</taxon>
        <taxon>Fungi</taxon>
        <taxon>Dikarya</taxon>
        <taxon>Ascomycota</taxon>
        <taxon>Saccharomycotina</taxon>
        <taxon>Saccharomycetes</taxon>
        <taxon>Saccharomycetales</taxon>
        <taxon>Saccharomycetaceae</taxon>
        <taxon>Eremothecium</taxon>
    </lineage>
</organism>
<protein>
    <submittedName>
        <fullName evidence="2">HHR134Cp</fullName>
    </submittedName>
</protein>
<evidence type="ECO:0000256" key="1">
    <source>
        <dbReference type="SAM" id="MobiDB-lite"/>
    </source>
</evidence>
<feature type="region of interest" description="Disordered" evidence="1">
    <location>
        <begin position="14"/>
        <end position="48"/>
    </location>
</feature>
<gene>
    <name evidence="2" type="ORF">AW171_hschr84966</name>
</gene>
<keyword evidence="3" id="KW-1185">Reference proteome</keyword>
<accession>A0A109V0F4</accession>
<proteinExistence type="predicted"/>
<feature type="compositionally biased region" description="Acidic residues" evidence="1">
    <location>
        <begin position="28"/>
        <end position="41"/>
    </location>
</feature>